<dbReference type="GO" id="GO:0003677">
    <property type="term" value="F:DNA binding"/>
    <property type="evidence" value="ECO:0007669"/>
    <property type="project" value="InterPro"/>
</dbReference>
<dbReference type="InterPro" id="IPR029063">
    <property type="entry name" value="SAM-dependent_MTases_sf"/>
</dbReference>
<evidence type="ECO:0000313" key="4">
    <source>
        <dbReference type="Proteomes" id="UP000054388"/>
    </source>
</evidence>
<evidence type="ECO:0000259" key="2">
    <source>
        <dbReference type="Pfam" id="PF02384"/>
    </source>
</evidence>
<dbReference type="AlphaFoldDB" id="A0A117KA81"/>
<name>A0A117KA81_9FLAO</name>
<comment type="caution">
    <text evidence="3">The sequence shown here is derived from an EMBL/GenBank/DDBJ whole genome shotgun (WGS) entry which is preliminary data.</text>
</comment>
<evidence type="ECO:0000313" key="3">
    <source>
        <dbReference type="EMBL" id="KUJ54013.1"/>
    </source>
</evidence>
<evidence type="ECO:0000256" key="1">
    <source>
        <dbReference type="ARBA" id="ARBA00006594"/>
    </source>
</evidence>
<dbReference type="Pfam" id="PF02384">
    <property type="entry name" value="N6_Mtase"/>
    <property type="match status" value="1"/>
</dbReference>
<dbReference type="RefSeq" id="WP_059137930.1">
    <property type="nucleotide sequence ID" value="NZ_LMAI01000015.1"/>
</dbReference>
<dbReference type="Proteomes" id="UP000054388">
    <property type="component" value="Unassembled WGS sequence"/>
</dbReference>
<feature type="domain" description="DNA methylase adenine-specific" evidence="2">
    <location>
        <begin position="54"/>
        <end position="161"/>
    </location>
</feature>
<reference evidence="3 4" key="1">
    <citation type="submission" date="2015-10" db="EMBL/GenBank/DDBJ databases">
        <title>Genome sequence of Chryseobacterium greenlandense.</title>
        <authorList>
            <person name="Newman J."/>
            <person name="Fischer K."/>
            <person name="Miller J."/>
        </authorList>
    </citation>
    <scope>NUCLEOTIDE SEQUENCE [LARGE SCALE GENOMIC DNA]</scope>
    <source>
        <strain evidence="3 4">UMB34</strain>
    </source>
</reference>
<dbReference type="GO" id="GO:0008170">
    <property type="term" value="F:N-methyltransferase activity"/>
    <property type="evidence" value="ECO:0007669"/>
    <property type="project" value="InterPro"/>
</dbReference>
<proteinExistence type="inferred from homology"/>
<dbReference type="SUPFAM" id="SSF53335">
    <property type="entry name" value="S-adenosyl-L-methionine-dependent methyltransferases"/>
    <property type="match status" value="1"/>
</dbReference>
<comment type="similarity">
    <text evidence="1">Belongs to the N(4)/N(6)-methyltransferase family.</text>
</comment>
<dbReference type="InterPro" id="IPR003356">
    <property type="entry name" value="DNA_methylase_A-5"/>
</dbReference>
<sequence length="187" mass="22075">MNIINEILCISESYKAPERMWEIIKLEENERNIFFHQFLETFNYDMSIDWFHSWFQEDHADRSVKKQDFTPMSVGEILAKITAKSENDFQKRYDVCSGTGGLTIAKWNNDLLEKGFMKYRPSQFLYVCEELSERSLPFLLFNFLIRGMNGIVYHGDVLERSYKSIYLIVNEKDDALGFSGFVELKNN</sequence>
<gene>
    <name evidence="3" type="ORF">AR686_17655</name>
</gene>
<organism evidence="3 4">
    <name type="scientific">Chryseobacterium aquaticum subsp. greenlandense</name>
    <dbReference type="NCBI Taxonomy" id="345663"/>
    <lineage>
        <taxon>Bacteria</taxon>
        <taxon>Pseudomonadati</taxon>
        <taxon>Bacteroidota</taxon>
        <taxon>Flavobacteriia</taxon>
        <taxon>Flavobacteriales</taxon>
        <taxon>Weeksellaceae</taxon>
        <taxon>Chryseobacterium group</taxon>
        <taxon>Chryseobacterium</taxon>
    </lineage>
</organism>
<accession>A0A117KA81</accession>
<dbReference type="EMBL" id="LMAI01000015">
    <property type="protein sequence ID" value="KUJ54013.1"/>
    <property type="molecule type" value="Genomic_DNA"/>
</dbReference>
<protein>
    <recommendedName>
        <fullName evidence="2">DNA methylase adenine-specific domain-containing protein</fullName>
    </recommendedName>
</protein>